<organism evidence="1">
    <name type="scientific">Salmonella phage vB_STmST19_KE13</name>
    <dbReference type="NCBI Taxonomy" id="3161167"/>
    <lineage>
        <taxon>Viruses</taxon>
        <taxon>Duplodnaviria</taxon>
        <taxon>Heunggongvirae</taxon>
        <taxon>Uroviricota</taxon>
        <taxon>Caudoviricetes</taxon>
    </lineage>
</organism>
<proteinExistence type="predicted"/>
<dbReference type="EMBL" id="PP856715">
    <property type="protein sequence ID" value="XCH39828.1"/>
    <property type="molecule type" value="Genomic_DNA"/>
</dbReference>
<accession>A0AAU8GD06</accession>
<sequence>MNALMNAGEVQTMSRREIAELAGKRHDHVIRDIGNTLKALNLEQNQFLGFPRKSITC</sequence>
<protein>
    <submittedName>
        <fullName evidence="1">Anti-repressor</fullName>
    </submittedName>
</protein>
<reference evidence="1" key="1">
    <citation type="submission" date="2024-05" db="EMBL/GenBank/DDBJ databases">
        <authorList>
            <person name="Mugo M.M."/>
            <person name="Musyoki A.M."/>
            <person name="Makumi A.M."/>
            <person name="Mutai I."/>
            <person name="Drechsel O."/>
            <person name="Kering K.K."/>
            <person name="Muturi P."/>
            <person name="Mbae C.K."/>
            <person name="Kariuki S.M."/>
        </authorList>
    </citation>
    <scope>NUCLEOTIDE SEQUENCE</scope>
</reference>
<evidence type="ECO:0000313" key="1">
    <source>
        <dbReference type="EMBL" id="XCH39828.1"/>
    </source>
</evidence>
<gene>
    <name evidence="1" type="ORF">LZIPZFJY_CDS0059</name>
</gene>
<name>A0AAU8GD06_9CAUD</name>